<gene>
    <name evidence="2" type="ORF">CLAC_08980</name>
</gene>
<dbReference type="Proteomes" id="UP000058446">
    <property type="component" value="Chromosome"/>
</dbReference>
<dbReference type="Pfam" id="PF13406">
    <property type="entry name" value="SLT_2"/>
    <property type="match status" value="1"/>
</dbReference>
<dbReference type="AlphaFoldDB" id="A0A0K2H1C4"/>
<evidence type="ECO:0000313" key="3">
    <source>
        <dbReference type="Proteomes" id="UP000058446"/>
    </source>
</evidence>
<proteinExistence type="predicted"/>
<dbReference type="KEGG" id="clw:CLAC_08980"/>
<dbReference type="STRING" id="1408189.CLAC_08980"/>
<dbReference type="PANTHER" id="PTHR30163:SF8">
    <property type="entry name" value="LYTIC MUREIN TRANSGLYCOSYLASE"/>
    <property type="match status" value="1"/>
</dbReference>
<evidence type="ECO:0000259" key="1">
    <source>
        <dbReference type="Pfam" id="PF13406"/>
    </source>
</evidence>
<dbReference type="GO" id="GO:0008933">
    <property type="term" value="F:peptidoglycan lytic transglycosylase activity"/>
    <property type="evidence" value="ECO:0007669"/>
    <property type="project" value="TreeGrafter"/>
</dbReference>
<dbReference type="InterPro" id="IPR023346">
    <property type="entry name" value="Lysozyme-like_dom_sf"/>
</dbReference>
<dbReference type="GO" id="GO:0009253">
    <property type="term" value="P:peptidoglycan catabolic process"/>
    <property type="evidence" value="ECO:0007669"/>
    <property type="project" value="TreeGrafter"/>
</dbReference>
<organism evidence="2 3">
    <name type="scientific">Corynebacterium lactis RW2-5</name>
    <dbReference type="NCBI Taxonomy" id="1408189"/>
    <lineage>
        <taxon>Bacteria</taxon>
        <taxon>Bacillati</taxon>
        <taxon>Actinomycetota</taxon>
        <taxon>Actinomycetes</taxon>
        <taxon>Mycobacteriales</taxon>
        <taxon>Corynebacteriaceae</taxon>
        <taxon>Corynebacterium</taxon>
    </lineage>
</organism>
<dbReference type="EMBL" id="CP006841">
    <property type="protein sequence ID" value="ALA67824.1"/>
    <property type="molecule type" value="Genomic_DNA"/>
</dbReference>
<feature type="domain" description="Transglycosylase SLT" evidence="1">
    <location>
        <begin position="165"/>
        <end position="232"/>
    </location>
</feature>
<dbReference type="PATRIC" id="fig|1408189.4.peg.1796"/>
<name>A0A0K2H1C4_9CORY</name>
<protein>
    <submittedName>
        <fullName evidence="2">LpqU family protein</fullName>
    </submittedName>
</protein>
<reference evidence="2 3" key="1">
    <citation type="submission" date="2013-10" db="EMBL/GenBank/DDBJ databases">
        <title>Complete genome sequence of Corynebacterium lactis DSM 45799(T), isolated from raw cow milk.</title>
        <authorList>
            <person name="Ruckert C."/>
            <person name="Albersmeier A."/>
            <person name="Lipski A."/>
            <person name="Kalinowski J."/>
        </authorList>
    </citation>
    <scope>NUCLEOTIDE SEQUENCE [LARGE SCALE GENOMIC DNA]</scope>
    <source>
        <strain evidence="2 3">RW2-5</strain>
    </source>
</reference>
<dbReference type="PANTHER" id="PTHR30163">
    <property type="entry name" value="MEMBRANE-BOUND LYTIC MUREIN TRANSGLYCOSYLASE B"/>
    <property type="match status" value="1"/>
</dbReference>
<accession>A0A0K2H1C4</accession>
<dbReference type="CDD" id="cd13399">
    <property type="entry name" value="Slt35-like"/>
    <property type="match status" value="1"/>
</dbReference>
<dbReference type="InterPro" id="IPR043426">
    <property type="entry name" value="MltB-like"/>
</dbReference>
<dbReference type="InterPro" id="IPR031304">
    <property type="entry name" value="SLT_2"/>
</dbReference>
<sequence length="248" mass="26308">MTALAVIVIIGVVGALSMFSGPVLPSLNKQPIPDHVPPAAAAPPPMIDVHAPGRTSDQLHQWAQPIAQQTEVSEDALRAYGNAYVIAAESYPECHLEWNTLAGIGQIETRHGTYSGNWLQPSRIDPDGVVRPPIIGPSLNGTGAFAEVRDTDGGALDGDSEYDRAVGPMQFIPETWARFATDASGDGVADPNNIDDAAATTARMMCSGGRDLSTPEGWASAVRSYNQSEQYLRDVRDAAANYALNQPA</sequence>
<dbReference type="Gene3D" id="1.10.530.10">
    <property type="match status" value="1"/>
</dbReference>
<dbReference type="SUPFAM" id="SSF53955">
    <property type="entry name" value="Lysozyme-like"/>
    <property type="match status" value="1"/>
</dbReference>
<evidence type="ECO:0000313" key="2">
    <source>
        <dbReference type="EMBL" id="ALA67824.1"/>
    </source>
</evidence>
<keyword evidence="3" id="KW-1185">Reference proteome</keyword>